<dbReference type="GeneID" id="35804381"/>
<evidence type="ECO:0000256" key="1">
    <source>
        <dbReference type="SAM" id="Coils"/>
    </source>
</evidence>
<evidence type="ECO:0000313" key="2">
    <source>
        <dbReference type="EMBL" id="PFH03924.1"/>
    </source>
</evidence>
<dbReference type="Proteomes" id="UP000223596">
    <property type="component" value="Unassembled WGS sequence"/>
</dbReference>
<dbReference type="EMBL" id="PDBW01000001">
    <property type="protein sequence ID" value="PFH03924.1"/>
    <property type="molecule type" value="Genomic_DNA"/>
</dbReference>
<protein>
    <recommendedName>
        <fullName evidence="4">Chromosome partition protein Smc</fullName>
    </recommendedName>
</protein>
<dbReference type="SUPFAM" id="SSF57997">
    <property type="entry name" value="Tropomyosin"/>
    <property type="match status" value="1"/>
</dbReference>
<comment type="caution">
    <text evidence="2">The sequence shown here is derived from an EMBL/GenBank/DDBJ whole genome shotgun (WGS) entry which is preliminary data.</text>
</comment>
<proteinExistence type="predicted"/>
<reference evidence="2 3" key="1">
    <citation type="submission" date="2017-09" db="EMBL/GenBank/DDBJ databases">
        <title>Evaluation of Pacific Biosciences Sequencing Technology to Finishing C. thermocellum Genome Sequences.</title>
        <authorList>
            <person name="Brown S."/>
        </authorList>
    </citation>
    <scope>NUCLEOTIDE SEQUENCE [LARGE SCALE GENOMIC DNA]</scope>
    <source>
        <strain evidence="2 3">AD2</strain>
    </source>
</reference>
<name>A0AB36TJ78_ACETH</name>
<gene>
    <name evidence="2" type="ORF">M972_112743</name>
</gene>
<dbReference type="AlphaFoldDB" id="A0AB36TJ78"/>
<evidence type="ECO:0008006" key="4">
    <source>
        <dbReference type="Google" id="ProtNLM"/>
    </source>
</evidence>
<feature type="coiled-coil region" evidence="1">
    <location>
        <begin position="28"/>
        <end position="62"/>
    </location>
</feature>
<keyword evidence="1" id="KW-0175">Coiled coil</keyword>
<accession>A0AB36TJ78</accession>
<sequence>MDYSYLYQRAKSRYYEACAEITSCQNKIDDLKKQQQQKINLINQLKTDIKNHEEALDKVKEIIKSEGNFENKISDISNKTNEAAINYSSMVSCSNVVNKNLNEVYGDEMRNTKKTINDIFTNFKTRKNELETKIADLKRQLQQAENDLDEIKRNITLTENRLQDWKRAKTQASYDMEYYRRKMNQAV</sequence>
<evidence type="ECO:0000313" key="3">
    <source>
        <dbReference type="Proteomes" id="UP000223596"/>
    </source>
</evidence>
<organism evidence="2 3">
    <name type="scientific">Acetivibrio thermocellus AD2</name>
    <dbReference type="NCBI Taxonomy" id="1138384"/>
    <lineage>
        <taxon>Bacteria</taxon>
        <taxon>Bacillati</taxon>
        <taxon>Bacillota</taxon>
        <taxon>Clostridia</taxon>
        <taxon>Eubacteriales</taxon>
        <taxon>Oscillospiraceae</taxon>
        <taxon>Acetivibrio</taxon>
    </lineage>
</organism>
<dbReference type="RefSeq" id="WP_003513993.1">
    <property type="nucleotide sequence ID" value="NZ_CP013828.1"/>
</dbReference>
<feature type="coiled-coil region" evidence="1">
    <location>
        <begin position="120"/>
        <end position="168"/>
    </location>
</feature>